<evidence type="ECO:0000313" key="2">
    <source>
        <dbReference type="EMBL" id="AUF82637.1"/>
    </source>
</evidence>
<evidence type="ECO:0000256" key="1">
    <source>
        <dbReference type="SAM" id="Phobius"/>
    </source>
</evidence>
<accession>A0A2P0VP08</accession>
<name>A0A2P0VP08_9VIRU</name>
<dbReference type="Proteomes" id="UP000244773">
    <property type="component" value="Segment"/>
</dbReference>
<proteinExistence type="predicted"/>
<dbReference type="EMBL" id="KY322437">
    <property type="protein sequence ID" value="AUF82637.1"/>
    <property type="molecule type" value="Genomic_DNA"/>
</dbReference>
<keyword evidence="1" id="KW-1133">Transmembrane helix</keyword>
<evidence type="ECO:0000313" key="3">
    <source>
        <dbReference type="Proteomes" id="UP000244773"/>
    </source>
</evidence>
<reference evidence="2" key="1">
    <citation type="journal article" date="2018" name="Virology">
        <title>A giant virus infecting green algae encodes key fermentation genes.</title>
        <authorList>
            <person name="Schvarcz C.R."/>
            <person name="Steward G.F."/>
        </authorList>
    </citation>
    <scope>NUCLEOTIDE SEQUENCE [LARGE SCALE GENOMIC DNA]</scope>
</reference>
<gene>
    <name evidence="2" type="ORF">TetV_555</name>
</gene>
<keyword evidence="1" id="KW-0812">Transmembrane</keyword>
<protein>
    <submittedName>
        <fullName evidence="2">Uncharacterized protein</fullName>
    </submittedName>
</protein>
<feature type="transmembrane region" description="Helical" evidence="1">
    <location>
        <begin position="80"/>
        <end position="98"/>
    </location>
</feature>
<keyword evidence="3" id="KW-1185">Reference proteome</keyword>
<keyword evidence="1" id="KW-0472">Membrane</keyword>
<sequence>MTNADKEDELCLICIEKPCQENKSKGVWYPSLCEKGCRGQDMVCEECYKKITKCVYCRRIIRINCNHVCENSEDTQTGMAIILMMFILLMLFYGLVFSHSEMQEDDFMTGIQDSVGSPYIV</sequence>
<organism evidence="2">
    <name type="scientific">Tetraselmis virus 1</name>
    <dbReference type="NCBI Taxonomy" id="2060617"/>
    <lineage>
        <taxon>Viruses</taxon>
        <taxon>Varidnaviria</taxon>
        <taxon>Bamfordvirae</taxon>
        <taxon>Nucleocytoviricota</taxon>
        <taxon>Megaviricetes</taxon>
        <taxon>Imitervirales</taxon>
        <taxon>Allomimiviridae</taxon>
        <taxon>Oceanusvirus</taxon>
        <taxon>Oceanusvirus kaneohense</taxon>
    </lineage>
</organism>